<dbReference type="Proteomes" id="UP001148629">
    <property type="component" value="Unassembled WGS sequence"/>
</dbReference>
<gene>
    <name evidence="1" type="ORF">NM208_g5223</name>
</gene>
<organism evidence="1 2">
    <name type="scientific">Fusarium decemcellulare</name>
    <dbReference type="NCBI Taxonomy" id="57161"/>
    <lineage>
        <taxon>Eukaryota</taxon>
        <taxon>Fungi</taxon>
        <taxon>Dikarya</taxon>
        <taxon>Ascomycota</taxon>
        <taxon>Pezizomycotina</taxon>
        <taxon>Sordariomycetes</taxon>
        <taxon>Hypocreomycetidae</taxon>
        <taxon>Hypocreales</taxon>
        <taxon>Nectriaceae</taxon>
        <taxon>Fusarium</taxon>
        <taxon>Fusarium decemcellulare species complex</taxon>
    </lineage>
</organism>
<evidence type="ECO:0000313" key="1">
    <source>
        <dbReference type="EMBL" id="KAJ3540071.1"/>
    </source>
</evidence>
<sequence>MFAGPSANCWPTLMIARFDLPCYGQRSPNGGGGRIPELYPALGAPITDQTKSGESYNVPFSSIRWAGPYLWSAYQWARRHELIPTHDTSLSPTLGELAIVIHTQKMGSPEPYDDSAAVLLHRNHHKTSLRSRLSWCLAAVALICTTLLFTNSLPCQHKNHHAPSTLDVNKVQQCAIDNLKADLSFLDNAKPIGADEFLERRDKLARALHANGVNAFVLEPGYTFQYYGNISQVDWEPWEPEERPFLMLIMPQLNPDGQITAKTAFLSPSFEAGRVRMLGIPSRDEELDIEPSSS</sequence>
<reference evidence="1" key="1">
    <citation type="submission" date="2022-08" db="EMBL/GenBank/DDBJ databases">
        <title>Genome Sequence of Fusarium decemcellulare.</title>
        <authorList>
            <person name="Buettner E."/>
        </authorList>
    </citation>
    <scope>NUCLEOTIDE SEQUENCE</scope>
    <source>
        <strain evidence="1">Babe19</strain>
    </source>
</reference>
<protein>
    <submittedName>
        <fullName evidence="1">Uncharacterized protein</fullName>
    </submittedName>
</protein>
<accession>A0ACC1SI42</accession>
<comment type="caution">
    <text evidence="1">The sequence shown here is derived from an EMBL/GenBank/DDBJ whole genome shotgun (WGS) entry which is preliminary data.</text>
</comment>
<name>A0ACC1SI42_9HYPO</name>
<proteinExistence type="predicted"/>
<evidence type="ECO:0000313" key="2">
    <source>
        <dbReference type="Proteomes" id="UP001148629"/>
    </source>
</evidence>
<keyword evidence="2" id="KW-1185">Reference proteome</keyword>
<dbReference type="EMBL" id="JANRMS010000426">
    <property type="protein sequence ID" value="KAJ3540071.1"/>
    <property type="molecule type" value="Genomic_DNA"/>
</dbReference>